<keyword evidence="6 8" id="KW-1133">Transmembrane helix</keyword>
<feature type="transmembrane region" description="Helical" evidence="8">
    <location>
        <begin position="174"/>
        <end position="192"/>
    </location>
</feature>
<dbReference type="GO" id="GO:0005886">
    <property type="term" value="C:plasma membrane"/>
    <property type="evidence" value="ECO:0007669"/>
    <property type="project" value="UniProtKB-SubCell"/>
</dbReference>
<dbReference type="InterPro" id="IPR052017">
    <property type="entry name" value="TSUP"/>
</dbReference>
<evidence type="ECO:0000256" key="6">
    <source>
        <dbReference type="ARBA" id="ARBA00022989"/>
    </source>
</evidence>
<evidence type="ECO:0000256" key="1">
    <source>
        <dbReference type="ARBA" id="ARBA00004651"/>
    </source>
</evidence>
<keyword evidence="7 8" id="KW-0472">Membrane</keyword>
<feature type="transmembrane region" description="Helical" evidence="8">
    <location>
        <begin position="70"/>
        <end position="90"/>
    </location>
</feature>
<evidence type="ECO:0000256" key="5">
    <source>
        <dbReference type="ARBA" id="ARBA00022692"/>
    </source>
</evidence>
<reference evidence="9 10" key="1">
    <citation type="submission" date="2016-08" db="EMBL/GenBank/DDBJ databases">
        <title>Genome of Bacillus solimangrovi GH2-4.</title>
        <authorList>
            <person name="Lim S."/>
            <person name="Kim B.-C."/>
        </authorList>
    </citation>
    <scope>NUCLEOTIDE SEQUENCE [LARGE SCALE GENOMIC DNA]</scope>
    <source>
        <strain evidence="9 10">GH2-4</strain>
    </source>
</reference>
<keyword evidence="4 8" id="KW-1003">Cell membrane</keyword>
<evidence type="ECO:0000313" key="10">
    <source>
        <dbReference type="Proteomes" id="UP000095209"/>
    </source>
</evidence>
<dbReference type="Proteomes" id="UP000095209">
    <property type="component" value="Unassembled WGS sequence"/>
</dbReference>
<accession>A0A1E5LEA9</accession>
<keyword evidence="10" id="KW-1185">Reference proteome</keyword>
<evidence type="ECO:0000256" key="4">
    <source>
        <dbReference type="ARBA" id="ARBA00022475"/>
    </source>
</evidence>
<dbReference type="OrthoDB" id="554695at2"/>
<feature type="transmembrane region" description="Helical" evidence="8">
    <location>
        <begin position="135"/>
        <end position="162"/>
    </location>
</feature>
<dbReference type="Pfam" id="PF01925">
    <property type="entry name" value="TauE"/>
    <property type="match status" value="1"/>
</dbReference>
<name>A0A1E5LEA9_9BACI</name>
<dbReference type="STRING" id="1305675.BFG57_16205"/>
<keyword evidence="5 8" id="KW-0812">Transmembrane</keyword>
<evidence type="ECO:0000256" key="8">
    <source>
        <dbReference type="RuleBase" id="RU363041"/>
    </source>
</evidence>
<dbReference type="RefSeq" id="WP_069717600.1">
    <property type="nucleotide sequence ID" value="NZ_MJEH01000030.1"/>
</dbReference>
<feature type="transmembrane region" description="Helical" evidence="8">
    <location>
        <begin position="226"/>
        <end position="244"/>
    </location>
</feature>
<evidence type="ECO:0000256" key="2">
    <source>
        <dbReference type="ARBA" id="ARBA00009142"/>
    </source>
</evidence>
<evidence type="ECO:0000256" key="7">
    <source>
        <dbReference type="ARBA" id="ARBA00023136"/>
    </source>
</evidence>
<dbReference type="EMBL" id="MJEH01000030">
    <property type="protein sequence ID" value="OEH92384.1"/>
    <property type="molecule type" value="Genomic_DNA"/>
</dbReference>
<evidence type="ECO:0000313" key="9">
    <source>
        <dbReference type="EMBL" id="OEH92384.1"/>
    </source>
</evidence>
<comment type="subcellular location">
    <subcellularLocation>
        <location evidence="1 8">Cell membrane</location>
        <topology evidence="1 8">Multi-pass membrane protein</topology>
    </subcellularLocation>
</comment>
<dbReference type="PANTHER" id="PTHR30269:SF0">
    <property type="entry name" value="MEMBRANE TRANSPORTER PROTEIN YFCA-RELATED"/>
    <property type="match status" value="1"/>
</dbReference>
<organism evidence="9 10">
    <name type="scientific">Bacillus solimangrovi</name>
    <dbReference type="NCBI Taxonomy" id="1305675"/>
    <lineage>
        <taxon>Bacteria</taxon>
        <taxon>Bacillati</taxon>
        <taxon>Bacillota</taxon>
        <taxon>Bacilli</taxon>
        <taxon>Bacillales</taxon>
        <taxon>Bacillaceae</taxon>
        <taxon>Bacillus</taxon>
    </lineage>
</organism>
<dbReference type="PANTHER" id="PTHR30269">
    <property type="entry name" value="TRANSMEMBRANE PROTEIN YFCA"/>
    <property type="match status" value="1"/>
</dbReference>
<feature type="transmembrane region" description="Helical" evidence="8">
    <location>
        <begin position="96"/>
        <end position="114"/>
    </location>
</feature>
<comment type="similarity">
    <text evidence="2 8">Belongs to the 4-toluene sulfonate uptake permease (TSUP) (TC 2.A.102) family.</text>
</comment>
<protein>
    <recommendedName>
        <fullName evidence="8">Probable membrane transporter protein</fullName>
    </recommendedName>
</protein>
<dbReference type="InterPro" id="IPR002781">
    <property type="entry name" value="TM_pro_TauE-like"/>
</dbReference>
<gene>
    <name evidence="9" type="ORF">BFG57_16205</name>
</gene>
<dbReference type="AlphaFoldDB" id="A0A1E5LEA9"/>
<evidence type="ECO:0000256" key="3">
    <source>
        <dbReference type="ARBA" id="ARBA00022448"/>
    </source>
</evidence>
<keyword evidence="3" id="KW-0813">Transport</keyword>
<sequence>MTYLIILLAGIIAGFLNVVAGGGSLITMPMLIFLGLPSAMANGTNRIALMAQNIVAIASFRKSGYFDWRLSTMLAIPAVIGSIVGANAAIQLSDELFNKILSVVMVIVLILIIWNPTSKLTEQASASKKHRLLMIISFFFVGFYGGFIQAGVGFIIIATLTLISGMSLIKINSIKVFVVAVYMLSSLIIFIINGQVAWGYGLTLAVGTSIGALLGSKFAVSKGEKWIRLILIIVVTVMSIRLWFFS</sequence>
<proteinExistence type="inferred from homology"/>
<comment type="caution">
    <text evidence="9">The sequence shown here is derived from an EMBL/GenBank/DDBJ whole genome shotgun (WGS) entry which is preliminary data.</text>
</comment>